<keyword evidence="2" id="KW-0496">Mitochondrion</keyword>
<dbReference type="AlphaFoldDB" id="A0A2T3ZLD0"/>
<evidence type="ECO:0000313" key="4">
    <source>
        <dbReference type="Proteomes" id="UP000240493"/>
    </source>
</evidence>
<organism evidence="3 4">
    <name type="scientific">Trichoderma asperellum (strain ATCC 204424 / CBS 433.97 / NBRC 101777)</name>
    <dbReference type="NCBI Taxonomy" id="1042311"/>
    <lineage>
        <taxon>Eukaryota</taxon>
        <taxon>Fungi</taxon>
        <taxon>Dikarya</taxon>
        <taxon>Ascomycota</taxon>
        <taxon>Pezizomycotina</taxon>
        <taxon>Sordariomycetes</taxon>
        <taxon>Hypocreomycetidae</taxon>
        <taxon>Hypocreales</taxon>
        <taxon>Hypocreaceae</taxon>
        <taxon>Trichoderma</taxon>
    </lineage>
</organism>
<dbReference type="EMBL" id="KZ679257">
    <property type="protein sequence ID" value="PTB45610.1"/>
    <property type="molecule type" value="Genomic_DNA"/>
</dbReference>
<dbReference type="OrthoDB" id="20734at2759"/>
<dbReference type="InterPro" id="IPR011335">
    <property type="entry name" value="Restrct_endonuc-II-like"/>
</dbReference>
<gene>
    <name evidence="3" type="ORF">M441DRAFT_54657</name>
</gene>
<accession>A0A2T3ZLD0</accession>
<evidence type="ECO:0000313" key="3">
    <source>
        <dbReference type="EMBL" id="PTB45610.1"/>
    </source>
</evidence>
<dbReference type="Pfam" id="PF10356">
    <property type="entry name" value="RRG7"/>
    <property type="match status" value="2"/>
</dbReference>
<keyword evidence="4" id="KW-1185">Reference proteome</keyword>
<dbReference type="GO" id="GO:0005739">
    <property type="term" value="C:mitochondrion"/>
    <property type="evidence" value="ECO:0007669"/>
    <property type="project" value="UniProtKB-SubCell"/>
</dbReference>
<dbReference type="InterPro" id="IPR018828">
    <property type="entry name" value="RRG7"/>
</dbReference>
<evidence type="ECO:0008006" key="5">
    <source>
        <dbReference type="Google" id="ProtNLM"/>
    </source>
</evidence>
<dbReference type="Proteomes" id="UP000240493">
    <property type="component" value="Unassembled WGS sequence"/>
</dbReference>
<sequence length="236" mass="25760">MLRWSIKLGTTHSNWNRPIADTLRITAREFASASPRRKSTSAKALDAAQHSDLASFLAYAKRTGLDETSTTFTGTRYEYLVAERLARYGFSLKRVGGASDFGIDLLGEWTIPSTSKTLRVLVQCKAGSRIGPNFVRELEGTFVGAPPGWRGSGVLGLLVAERQTTGGVRDALTRSRSPMAYFCCTGDGRMKQMQWNQRAEEEGLEGIDVALKRSAGGGEEDEVVLMKNGRPLPIIG</sequence>
<proteinExistence type="predicted"/>
<dbReference type="PANTHER" id="PTHR28133:SF1">
    <property type="entry name" value="REQUIRED FOR RESPIRATORY GROWTH PROTEIN 7, MITOCHONDRIAL"/>
    <property type="match status" value="1"/>
</dbReference>
<reference evidence="3 4" key="1">
    <citation type="submission" date="2016-07" db="EMBL/GenBank/DDBJ databases">
        <title>Multiple horizontal gene transfer events from other fungi enriched the ability of initially mycotrophic Trichoderma (Ascomycota) to feed on dead plant biomass.</title>
        <authorList>
            <consortium name="DOE Joint Genome Institute"/>
            <person name="Aerts A."/>
            <person name="Atanasova L."/>
            <person name="Chenthamara K."/>
            <person name="Zhang J."/>
            <person name="Grujic M."/>
            <person name="Henrissat B."/>
            <person name="Kuo A."/>
            <person name="Salamov A."/>
            <person name="Lipzen A."/>
            <person name="Labutti K."/>
            <person name="Barry K."/>
            <person name="Miao Y."/>
            <person name="Rahimi M.J."/>
            <person name="Shen Q."/>
            <person name="Grigoriev I.V."/>
            <person name="Kubicek C.P."/>
            <person name="Druzhinina I.S."/>
        </authorList>
    </citation>
    <scope>NUCLEOTIDE SEQUENCE [LARGE SCALE GENOMIC DNA]</scope>
    <source>
        <strain evidence="3 4">CBS 433.97</strain>
    </source>
</reference>
<protein>
    <recommendedName>
        <fullName evidence="5">Restriction endonuclease type IV Mrr domain-containing protein</fullName>
    </recommendedName>
</protein>
<dbReference type="GO" id="GO:0006302">
    <property type="term" value="P:double-strand break repair"/>
    <property type="evidence" value="ECO:0007669"/>
    <property type="project" value="UniProtKB-ARBA"/>
</dbReference>
<comment type="subcellular location">
    <subcellularLocation>
        <location evidence="1">Mitochondrion</location>
    </subcellularLocation>
</comment>
<evidence type="ECO:0000256" key="1">
    <source>
        <dbReference type="ARBA" id="ARBA00004173"/>
    </source>
</evidence>
<dbReference type="SUPFAM" id="SSF52980">
    <property type="entry name" value="Restriction endonuclease-like"/>
    <property type="match status" value="1"/>
</dbReference>
<name>A0A2T3ZLD0_TRIA4</name>
<evidence type="ECO:0000256" key="2">
    <source>
        <dbReference type="ARBA" id="ARBA00023128"/>
    </source>
</evidence>
<dbReference type="PANTHER" id="PTHR28133">
    <property type="entry name" value="REQUIRED FOR RESPIRATORY GROWTH PROTEIN 7, MITOCHONDRIAL"/>
    <property type="match status" value="1"/>
</dbReference>